<evidence type="ECO:0000313" key="6">
    <source>
        <dbReference type="Proteomes" id="UP001176940"/>
    </source>
</evidence>
<protein>
    <recommendedName>
        <fullName evidence="7">Lines homolog 1</fullName>
    </recommendedName>
</protein>
<evidence type="ECO:0000259" key="4">
    <source>
        <dbReference type="Pfam" id="PF14695"/>
    </source>
</evidence>
<reference evidence="5" key="1">
    <citation type="submission" date="2023-07" db="EMBL/GenBank/DDBJ databases">
        <authorList>
            <person name="Stuckert A."/>
        </authorList>
    </citation>
    <scope>NUCLEOTIDE SEQUENCE</scope>
</reference>
<sequence>MILFALAAAAWHWLLQSQRPAPVPAAASCLLSSAWQGHHELLTSRAQLTEYSQWEFIRDRAVHENVRPVPNLSSGSESTTWLPRDATLLQLSLIQILIIKAENLCTEPKVRSQYSHVVELLQQNGVDTTIGSITLSELGPSEIALLHSSDKVLSHISSKCLSSLVLYQLKFQNEVNAHWIQFCLNTLGEDLGSRTLTPCLMSLISVYKGFLVDERIRNADHLLQIMGALEDVFVGFCSTSITHLSVTDCQPPPLKAESSSQLSCLLDLLEVLVALRIELKLDVSLCRYVLSVILPQTLDLMSVPVPYFVKKQVILVLKRCLLYKAGEDFLPSPHNICNQQDAASDKELAILATTLLNAVHHGWLLQVPSSDRSSSFGGANEGSERGPDLVFLGAASLSVLKALEIQFHNKNNSYSSIGQGCTEFSEIPRCMAHLLNFLKPHLGWKEPVHLCEWVSLTFIEQDDDMLEVAKNLLQMYLHNPRLHSTTSDLEKDVWKLPSHQCGINPHCLFLFLLRNVSFDASVLLDFLISSETCFLEYFVRYLKLLKGEWPQFCLTCTFIDKSASLQFHGVDNVSDCPMPAVKRSRAQETICNPREDTTTVPGPNNKQSACSHPSDSESSSSLGALHRLVEYDSSEDSESEMSASDPCLVTSHPAGADTSDLDRPMKNLGLTAVGSLLPSTSVSVGILKNSALCLQDLQEAISRLHRKKLFPYNPSALLKLLTHVCAQSKE</sequence>
<gene>
    <name evidence="5" type="ORF">RIMI_LOCUS5971230</name>
</gene>
<dbReference type="Pfam" id="PF14694">
    <property type="entry name" value="LINES_N"/>
    <property type="match status" value="1"/>
</dbReference>
<dbReference type="InterPro" id="IPR032794">
    <property type="entry name" value="LINES_N"/>
</dbReference>
<feature type="compositionally biased region" description="Polar residues" evidence="1">
    <location>
        <begin position="598"/>
        <end position="607"/>
    </location>
</feature>
<feature type="signal peptide" evidence="2">
    <location>
        <begin position="1"/>
        <end position="17"/>
    </location>
</feature>
<evidence type="ECO:0000256" key="1">
    <source>
        <dbReference type="SAM" id="MobiDB-lite"/>
    </source>
</evidence>
<organism evidence="5 6">
    <name type="scientific">Ranitomeya imitator</name>
    <name type="common">mimic poison frog</name>
    <dbReference type="NCBI Taxonomy" id="111125"/>
    <lineage>
        <taxon>Eukaryota</taxon>
        <taxon>Metazoa</taxon>
        <taxon>Chordata</taxon>
        <taxon>Craniata</taxon>
        <taxon>Vertebrata</taxon>
        <taxon>Euteleostomi</taxon>
        <taxon>Amphibia</taxon>
        <taxon>Batrachia</taxon>
        <taxon>Anura</taxon>
        <taxon>Neobatrachia</taxon>
        <taxon>Hyloidea</taxon>
        <taxon>Dendrobatidae</taxon>
        <taxon>Dendrobatinae</taxon>
        <taxon>Ranitomeya</taxon>
    </lineage>
</organism>
<name>A0ABN9L6H7_9NEOB</name>
<accession>A0ABN9L6H7</accession>
<evidence type="ECO:0000313" key="5">
    <source>
        <dbReference type="EMBL" id="CAJ0934499.1"/>
    </source>
</evidence>
<feature type="region of interest" description="Disordered" evidence="1">
    <location>
        <begin position="587"/>
        <end position="621"/>
    </location>
</feature>
<dbReference type="InterPro" id="IPR029415">
    <property type="entry name" value="Lines_C"/>
</dbReference>
<evidence type="ECO:0008006" key="7">
    <source>
        <dbReference type="Google" id="ProtNLM"/>
    </source>
</evidence>
<dbReference type="Pfam" id="PF14695">
    <property type="entry name" value="LINES_C"/>
    <property type="match status" value="1"/>
</dbReference>
<keyword evidence="6" id="KW-1185">Reference proteome</keyword>
<comment type="caution">
    <text evidence="5">The sequence shown here is derived from an EMBL/GenBank/DDBJ whole genome shotgun (WGS) entry which is preliminary data.</text>
</comment>
<feature type="compositionally biased region" description="Low complexity" evidence="1">
    <location>
        <begin position="608"/>
        <end position="621"/>
    </location>
</feature>
<dbReference type="PANTHER" id="PTHR16057:SF1">
    <property type="entry name" value="PROTEIN LINES HOMOLOG 1"/>
    <property type="match status" value="1"/>
</dbReference>
<proteinExistence type="predicted"/>
<feature type="chain" id="PRO_5045592805" description="Lines homolog 1" evidence="2">
    <location>
        <begin position="18"/>
        <end position="730"/>
    </location>
</feature>
<feature type="domain" description="Protein Lines N-terminal" evidence="3">
    <location>
        <begin position="203"/>
        <end position="556"/>
    </location>
</feature>
<dbReference type="InterPro" id="IPR024875">
    <property type="entry name" value="Protein_Lines"/>
</dbReference>
<dbReference type="EMBL" id="CAUEEQ010010537">
    <property type="protein sequence ID" value="CAJ0934499.1"/>
    <property type="molecule type" value="Genomic_DNA"/>
</dbReference>
<evidence type="ECO:0000259" key="3">
    <source>
        <dbReference type="Pfam" id="PF14694"/>
    </source>
</evidence>
<evidence type="ECO:0000256" key="2">
    <source>
        <dbReference type="SAM" id="SignalP"/>
    </source>
</evidence>
<keyword evidence="2" id="KW-0732">Signal</keyword>
<dbReference type="PANTHER" id="PTHR16057">
    <property type="entry name" value="WINS1, 2 PROTEIN"/>
    <property type="match status" value="1"/>
</dbReference>
<dbReference type="Proteomes" id="UP001176940">
    <property type="component" value="Unassembled WGS sequence"/>
</dbReference>
<feature type="domain" description="Protein Lines C-terminal" evidence="4">
    <location>
        <begin position="693"/>
        <end position="724"/>
    </location>
</feature>